<dbReference type="EMBL" id="OX596113">
    <property type="protein sequence ID" value="CAN0415565.1"/>
    <property type="molecule type" value="Genomic_DNA"/>
</dbReference>
<reference evidence="1" key="2">
    <citation type="submission" date="2025-03" db="EMBL/GenBank/DDBJ databases">
        <authorList>
            <consortium name="ELIXIR-Norway"/>
            <consortium name="Elixir Norway"/>
        </authorList>
    </citation>
    <scope>NUCLEOTIDE SEQUENCE</scope>
</reference>
<evidence type="ECO:0000313" key="2">
    <source>
        <dbReference type="Proteomes" id="UP001162501"/>
    </source>
</evidence>
<dbReference type="Proteomes" id="UP001162501">
    <property type="component" value="Chromosome 29"/>
</dbReference>
<sequence length="126" mass="14519">VGAREWKARPAAGGLEGRGPWTARPNLRLRGRTRLEEGRRRRRREHAFIFLCLFLFLFVCSFLYPAQKGNQPILWSGEHPTFNGYKRACIYSFFFEINSAAPLLSPPLPFFSFPTLNSDVPFSQQP</sequence>
<organism evidence="1 2">
    <name type="scientific">Rangifer tarandus platyrhynchus</name>
    <name type="common">Svalbard reindeer</name>
    <dbReference type="NCBI Taxonomy" id="3082113"/>
    <lineage>
        <taxon>Eukaryota</taxon>
        <taxon>Metazoa</taxon>
        <taxon>Chordata</taxon>
        <taxon>Craniata</taxon>
        <taxon>Vertebrata</taxon>
        <taxon>Euteleostomi</taxon>
        <taxon>Mammalia</taxon>
        <taxon>Eutheria</taxon>
        <taxon>Laurasiatheria</taxon>
        <taxon>Artiodactyla</taxon>
        <taxon>Ruminantia</taxon>
        <taxon>Pecora</taxon>
        <taxon>Cervidae</taxon>
        <taxon>Odocoileinae</taxon>
        <taxon>Rangifer</taxon>
    </lineage>
</organism>
<gene>
    <name evidence="1" type="ORF">MRATA1EN22A_LOCUS18144</name>
</gene>
<feature type="non-terminal residue" evidence="1">
    <location>
        <position position="1"/>
    </location>
</feature>
<reference evidence="1" key="1">
    <citation type="submission" date="2023-05" db="EMBL/GenBank/DDBJ databases">
        <authorList>
            <consortium name="ELIXIR-Norway"/>
        </authorList>
    </citation>
    <scope>NUCLEOTIDE SEQUENCE</scope>
</reference>
<proteinExistence type="predicted"/>
<protein>
    <submittedName>
        <fullName evidence="1">Uncharacterized protein</fullName>
    </submittedName>
</protein>
<evidence type="ECO:0000313" key="1">
    <source>
        <dbReference type="EMBL" id="CAN0415565.1"/>
    </source>
</evidence>
<accession>A0AC59ZGI1</accession>
<name>A0AC59ZGI1_RANTA</name>